<feature type="region of interest" description="Disordered" evidence="1">
    <location>
        <begin position="417"/>
        <end position="441"/>
    </location>
</feature>
<dbReference type="CDD" id="cd14688">
    <property type="entry name" value="bZIP_YAP"/>
    <property type="match status" value="1"/>
</dbReference>
<dbReference type="Pfam" id="PF00170">
    <property type="entry name" value="bZIP_1"/>
    <property type="match status" value="1"/>
</dbReference>
<feature type="region of interest" description="Disordered" evidence="1">
    <location>
        <begin position="481"/>
        <end position="553"/>
    </location>
</feature>
<dbReference type="PROSITE" id="PS50217">
    <property type="entry name" value="BZIP"/>
    <property type="match status" value="1"/>
</dbReference>
<dbReference type="InterPro" id="IPR021833">
    <property type="entry name" value="DUF3425"/>
</dbReference>
<gene>
    <name evidence="3" type="ORF">INT47_012350</name>
</gene>
<proteinExistence type="predicted"/>
<feature type="compositionally biased region" description="Low complexity" evidence="1">
    <location>
        <begin position="481"/>
        <end position="495"/>
    </location>
</feature>
<dbReference type="PROSITE" id="PS00036">
    <property type="entry name" value="BZIP_BASIC"/>
    <property type="match status" value="1"/>
</dbReference>
<feature type="compositionally biased region" description="Basic and acidic residues" evidence="1">
    <location>
        <begin position="236"/>
        <end position="246"/>
    </location>
</feature>
<accession>A0A8H7QXE4</accession>
<dbReference type="PANTHER" id="PTHR38116">
    <property type="entry name" value="CHROMOSOME 7, WHOLE GENOME SHOTGUN SEQUENCE"/>
    <property type="match status" value="1"/>
</dbReference>
<feature type="compositionally biased region" description="Low complexity" evidence="1">
    <location>
        <begin position="205"/>
        <end position="229"/>
    </location>
</feature>
<dbReference type="Gene3D" id="1.20.5.170">
    <property type="match status" value="1"/>
</dbReference>
<feature type="region of interest" description="Disordered" evidence="1">
    <location>
        <begin position="191"/>
        <end position="280"/>
    </location>
</feature>
<dbReference type="OrthoDB" id="2593073at2759"/>
<reference evidence="3" key="1">
    <citation type="submission" date="2020-12" db="EMBL/GenBank/DDBJ databases">
        <title>Metabolic potential, ecology and presence of endohyphal bacteria is reflected in genomic diversity of Mucoromycotina.</title>
        <authorList>
            <person name="Muszewska A."/>
            <person name="Okrasinska A."/>
            <person name="Steczkiewicz K."/>
            <person name="Drgas O."/>
            <person name="Orlowska M."/>
            <person name="Perlinska-Lenart U."/>
            <person name="Aleksandrzak-Piekarczyk T."/>
            <person name="Szatraj K."/>
            <person name="Zielenkiewicz U."/>
            <person name="Pilsyk S."/>
            <person name="Malc E."/>
            <person name="Mieczkowski P."/>
            <person name="Kruszewska J.S."/>
            <person name="Biernat P."/>
            <person name="Pawlowska J."/>
        </authorList>
    </citation>
    <scope>NUCLEOTIDE SEQUENCE</scope>
    <source>
        <strain evidence="3">WA0000017839</strain>
    </source>
</reference>
<name>A0A8H7QXE4_9FUNG</name>
<evidence type="ECO:0000313" key="3">
    <source>
        <dbReference type="EMBL" id="KAG2200564.1"/>
    </source>
</evidence>
<dbReference type="Pfam" id="PF11905">
    <property type="entry name" value="DUF3425"/>
    <property type="match status" value="1"/>
</dbReference>
<dbReference type="Proteomes" id="UP000603453">
    <property type="component" value="Unassembled WGS sequence"/>
</dbReference>
<feature type="compositionally biased region" description="Polar residues" evidence="1">
    <location>
        <begin position="544"/>
        <end position="553"/>
    </location>
</feature>
<feature type="region of interest" description="Disordered" evidence="1">
    <location>
        <begin position="1"/>
        <end position="60"/>
    </location>
</feature>
<evidence type="ECO:0000256" key="1">
    <source>
        <dbReference type="SAM" id="MobiDB-lite"/>
    </source>
</evidence>
<dbReference type="PANTHER" id="PTHR38116:SF9">
    <property type="entry name" value="BZIP DOMAIN-CONTAINING PROTEIN"/>
    <property type="match status" value="1"/>
</dbReference>
<dbReference type="InterPro" id="IPR046347">
    <property type="entry name" value="bZIP_sf"/>
</dbReference>
<feature type="compositionally biased region" description="Polar residues" evidence="1">
    <location>
        <begin position="267"/>
        <end position="279"/>
    </location>
</feature>
<keyword evidence="4" id="KW-1185">Reference proteome</keyword>
<dbReference type="InterPro" id="IPR004827">
    <property type="entry name" value="bZIP"/>
</dbReference>
<dbReference type="GO" id="GO:0003700">
    <property type="term" value="F:DNA-binding transcription factor activity"/>
    <property type="evidence" value="ECO:0007669"/>
    <property type="project" value="InterPro"/>
</dbReference>
<feature type="domain" description="BZIP" evidence="2">
    <location>
        <begin position="46"/>
        <end position="99"/>
    </location>
</feature>
<feature type="compositionally biased region" description="Polar residues" evidence="1">
    <location>
        <begin position="1"/>
        <end position="26"/>
    </location>
</feature>
<dbReference type="EMBL" id="JAEPRD010000082">
    <property type="protein sequence ID" value="KAG2200564.1"/>
    <property type="molecule type" value="Genomic_DNA"/>
</dbReference>
<sequence>MSQDMSDTECNTTEQINDILSHTPQQPIKIRKKPGRKPNPASPALRKAQNRAAQRAFRERKERHMRELEIAIKQIREQRDKLHSENEQFKADQEIMRSENWYLKGIVLTLQLVCFQHNLVIPQHGPYINEQALTVLAQSIPESISTYISVNANNKLPIPPKLFGHTHTMKQRDRYLSSGSIVITKGGIHAVPDVCNSPQQETGDSTPAPMTESTPTETSTTTLEGTFSPDVPTDENLVHPFDERETSIPPLSPGSVRSDSESRESPILNSLHTNSNSNIPKPVMLTEEPLTSNLAAVQALRLRLRLQSACVRMDAAPFAIQPTILQLTIPHDPRIDLIPTAHMRDRMILFRDQFDLDDCFRCLLGHSVFHGGDPAVAANWQLPPEFFEKYWFLTIDYDLRRTTNKWRRLQGLNDLDFKQQQQQADRKKSQPDLEGPPTTQKLDFTDLSALLGIDFWKIAQQKCTPSNKPVDTNDDFSYASSLSSSNSFNSNHSALQVPPTAHEEDSADSFQPVRLTNGYTFPPKISKEPSHQKSPAKRHHPYQKPTTSKPSVTFTQDLASTCDPWDTLLIDPLSNTGDDYDMLDLNFY</sequence>
<dbReference type="SUPFAM" id="SSF57959">
    <property type="entry name" value="Leucine zipper domain"/>
    <property type="match status" value="1"/>
</dbReference>
<comment type="caution">
    <text evidence="3">The sequence shown here is derived from an EMBL/GenBank/DDBJ whole genome shotgun (WGS) entry which is preliminary data.</text>
</comment>
<protein>
    <recommendedName>
        <fullName evidence="2">BZIP domain-containing protein</fullName>
    </recommendedName>
</protein>
<organism evidence="3 4">
    <name type="scientific">Mucor saturninus</name>
    <dbReference type="NCBI Taxonomy" id="64648"/>
    <lineage>
        <taxon>Eukaryota</taxon>
        <taxon>Fungi</taxon>
        <taxon>Fungi incertae sedis</taxon>
        <taxon>Mucoromycota</taxon>
        <taxon>Mucoromycotina</taxon>
        <taxon>Mucoromycetes</taxon>
        <taxon>Mucorales</taxon>
        <taxon>Mucorineae</taxon>
        <taxon>Mucoraceae</taxon>
        <taxon>Mucor</taxon>
    </lineage>
</organism>
<evidence type="ECO:0000259" key="2">
    <source>
        <dbReference type="PROSITE" id="PS50217"/>
    </source>
</evidence>
<evidence type="ECO:0000313" key="4">
    <source>
        <dbReference type="Proteomes" id="UP000603453"/>
    </source>
</evidence>
<dbReference type="AlphaFoldDB" id="A0A8H7QXE4"/>
<dbReference type="SMART" id="SM00338">
    <property type="entry name" value="BRLZ"/>
    <property type="match status" value="1"/>
</dbReference>